<dbReference type="PANTHER" id="PTHR12215:SF10">
    <property type="entry name" value="L-AMINOADIPATE-SEMIALDEHYDE DEHYDROGENASE-PHOSPHOPANTETHEINYL TRANSFERASE"/>
    <property type="match status" value="1"/>
</dbReference>
<dbReference type="InterPro" id="IPR008278">
    <property type="entry name" value="4-PPantetheinyl_Trfase_dom"/>
</dbReference>
<evidence type="ECO:0000313" key="6">
    <source>
        <dbReference type="Proteomes" id="UP000422572"/>
    </source>
</evidence>
<keyword evidence="2 5" id="KW-0808">Transferase</keyword>
<proteinExistence type="inferred from homology"/>
<sequence length="276" mass="29264">MGGGTAVPPQRTDAGAARGFLDLWMLHLPPWDQPSWDAPGPALDPVADVLLDREERARADAFLDPVDRLLHQAAHITLRRVLAAYTRCPPGEIAFVREPCHGCGGPHGRPVLAGARTPGDAPLHFSLSHTPGVVMVAVASERVGADVQLRPGHETVDVCTVSIHPAERAEVRRAGASGRCRVFGRIWARKEAYLKGLGTGLVRDPAADYLGDAEPARRPHGWSVLDVECGTRHDAAVAVRGDVHAPTSTRLLPVDVLSAGHRGPGRPRPAAGPATA</sequence>
<comment type="similarity">
    <text evidence="1">Belongs to the P-Pant transferase superfamily. Gsp/Sfp/HetI/AcpT family.</text>
</comment>
<dbReference type="InterPro" id="IPR037143">
    <property type="entry name" value="4-PPantetheinyl_Trfase_dom_sf"/>
</dbReference>
<accession>A0A6I6FAK4</accession>
<feature type="domain" description="4'-phosphopantetheinyl transferase" evidence="4">
    <location>
        <begin position="143"/>
        <end position="204"/>
    </location>
</feature>
<dbReference type="GO" id="GO:0005829">
    <property type="term" value="C:cytosol"/>
    <property type="evidence" value="ECO:0007669"/>
    <property type="project" value="TreeGrafter"/>
</dbReference>
<dbReference type="EMBL" id="CP034279">
    <property type="protein sequence ID" value="QGV80121.1"/>
    <property type="molecule type" value="Genomic_DNA"/>
</dbReference>
<dbReference type="GO" id="GO:0019878">
    <property type="term" value="P:lysine biosynthetic process via aminoadipic acid"/>
    <property type="evidence" value="ECO:0007669"/>
    <property type="project" value="TreeGrafter"/>
</dbReference>
<evidence type="ECO:0000256" key="1">
    <source>
        <dbReference type="ARBA" id="ARBA00010990"/>
    </source>
</evidence>
<name>A0A6I6FAK4_9ACTN</name>
<evidence type="ECO:0000313" key="5">
    <source>
        <dbReference type="EMBL" id="QGV80121.1"/>
    </source>
</evidence>
<dbReference type="GO" id="GO:0000287">
    <property type="term" value="F:magnesium ion binding"/>
    <property type="evidence" value="ECO:0007669"/>
    <property type="project" value="InterPro"/>
</dbReference>
<feature type="region of interest" description="Disordered" evidence="3">
    <location>
        <begin position="257"/>
        <end position="276"/>
    </location>
</feature>
<evidence type="ECO:0000259" key="4">
    <source>
        <dbReference type="Pfam" id="PF01648"/>
    </source>
</evidence>
<keyword evidence="6" id="KW-1185">Reference proteome</keyword>
<dbReference type="InterPro" id="IPR050559">
    <property type="entry name" value="P-Pant_transferase_sf"/>
</dbReference>
<dbReference type="OrthoDB" id="190168at2"/>
<dbReference type="Gene3D" id="3.90.470.20">
    <property type="entry name" value="4'-phosphopantetheinyl transferase domain"/>
    <property type="match status" value="1"/>
</dbReference>
<dbReference type="AlphaFoldDB" id="A0A6I6FAK4"/>
<dbReference type="PANTHER" id="PTHR12215">
    <property type="entry name" value="PHOSPHOPANTETHEINE TRANSFERASE"/>
    <property type="match status" value="1"/>
</dbReference>
<evidence type="ECO:0000256" key="2">
    <source>
        <dbReference type="ARBA" id="ARBA00022679"/>
    </source>
</evidence>
<reference evidence="5 6" key="1">
    <citation type="submission" date="2018-12" db="EMBL/GenBank/DDBJ databases">
        <title>Complete genome sequence of Streptomyces ficellus NRRL8067, the producer of ficellomycin, feldamycin and nojirimycin.</title>
        <authorList>
            <person name="Zhang H."/>
            <person name="Yue R."/>
            <person name="Liu Y."/>
            <person name="Li M."/>
            <person name="Mu H."/>
            <person name="Zhang J."/>
        </authorList>
    </citation>
    <scope>NUCLEOTIDE SEQUENCE [LARGE SCALE GENOMIC DNA]</scope>
    <source>
        <strain evidence="5 6">NRRL 8067</strain>
    </source>
</reference>
<dbReference type="SUPFAM" id="SSF56214">
    <property type="entry name" value="4'-phosphopantetheinyl transferase"/>
    <property type="match status" value="2"/>
</dbReference>
<dbReference type="GO" id="GO:0008897">
    <property type="term" value="F:holo-[acyl-carrier-protein] synthase activity"/>
    <property type="evidence" value="ECO:0007669"/>
    <property type="project" value="InterPro"/>
</dbReference>
<protein>
    <submittedName>
        <fullName evidence="5">4'-phosphopantetheinyl transferase superfamily protein</fullName>
    </submittedName>
</protein>
<organism evidence="5 6">
    <name type="scientific">Streptomyces ficellus</name>
    <dbReference type="NCBI Taxonomy" id="1977088"/>
    <lineage>
        <taxon>Bacteria</taxon>
        <taxon>Bacillati</taxon>
        <taxon>Actinomycetota</taxon>
        <taxon>Actinomycetes</taxon>
        <taxon>Kitasatosporales</taxon>
        <taxon>Streptomycetaceae</taxon>
        <taxon>Streptomyces</taxon>
    </lineage>
</organism>
<gene>
    <name evidence="5" type="ORF">EIZ62_19170</name>
</gene>
<evidence type="ECO:0000256" key="3">
    <source>
        <dbReference type="SAM" id="MobiDB-lite"/>
    </source>
</evidence>
<dbReference type="Proteomes" id="UP000422572">
    <property type="component" value="Chromosome"/>
</dbReference>
<dbReference type="KEGG" id="sfic:EIZ62_19170"/>
<dbReference type="Pfam" id="PF01648">
    <property type="entry name" value="ACPS"/>
    <property type="match status" value="1"/>
</dbReference>
<dbReference type="RefSeq" id="WP_156693848.1">
    <property type="nucleotide sequence ID" value="NZ_CP034279.1"/>
</dbReference>